<dbReference type="OrthoDB" id="6243636at2759"/>
<accession>A0A183TJC1</accession>
<name>A0A183TJC1_SCHSO</name>
<dbReference type="CDD" id="cd00051">
    <property type="entry name" value="EFh"/>
    <property type="match status" value="1"/>
</dbReference>
<evidence type="ECO:0000259" key="3">
    <source>
        <dbReference type="PROSITE" id="PS50222"/>
    </source>
</evidence>
<dbReference type="GO" id="GO:0005509">
    <property type="term" value="F:calcium ion binding"/>
    <property type="evidence" value="ECO:0007669"/>
    <property type="project" value="InterPro"/>
</dbReference>
<dbReference type="PROSITE" id="PS50222">
    <property type="entry name" value="EF_HAND_2"/>
    <property type="match status" value="1"/>
</dbReference>
<dbReference type="AlphaFoldDB" id="A0A183TJC1"/>
<feature type="compositionally biased region" description="Polar residues" evidence="2">
    <location>
        <begin position="131"/>
        <end position="142"/>
    </location>
</feature>
<proteinExistence type="predicted"/>
<evidence type="ECO:0000256" key="1">
    <source>
        <dbReference type="ARBA" id="ARBA00022837"/>
    </source>
</evidence>
<dbReference type="STRING" id="70667.A0A183TJC1"/>
<dbReference type="EMBL" id="UYSU01041250">
    <property type="protein sequence ID" value="VDM02955.1"/>
    <property type="molecule type" value="Genomic_DNA"/>
</dbReference>
<dbReference type="SUPFAM" id="SSF47473">
    <property type="entry name" value="EF-hand"/>
    <property type="match status" value="1"/>
</dbReference>
<reference evidence="4 5" key="2">
    <citation type="submission" date="2018-11" db="EMBL/GenBank/DDBJ databases">
        <authorList>
            <consortium name="Pathogen Informatics"/>
        </authorList>
    </citation>
    <scope>NUCLEOTIDE SEQUENCE [LARGE SCALE GENOMIC DNA]</scope>
    <source>
        <strain evidence="4 5">NST_G2</strain>
    </source>
</reference>
<dbReference type="SMART" id="SM00054">
    <property type="entry name" value="EFh"/>
    <property type="match status" value="1"/>
</dbReference>
<keyword evidence="1" id="KW-0106">Calcium</keyword>
<dbReference type="Proteomes" id="UP000275846">
    <property type="component" value="Unassembled WGS sequence"/>
</dbReference>
<organism evidence="6">
    <name type="scientific">Schistocephalus solidus</name>
    <name type="common">Tapeworm</name>
    <dbReference type="NCBI Taxonomy" id="70667"/>
    <lineage>
        <taxon>Eukaryota</taxon>
        <taxon>Metazoa</taxon>
        <taxon>Spiralia</taxon>
        <taxon>Lophotrochozoa</taxon>
        <taxon>Platyhelminthes</taxon>
        <taxon>Cestoda</taxon>
        <taxon>Eucestoda</taxon>
        <taxon>Diphyllobothriidea</taxon>
        <taxon>Diphyllobothriidae</taxon>
        <taxon>Schistocephalus</taxon>
    </lineage>
</organism>
<protein>
    <submittedName>
        <fullName evidence="6">EF-hand domain-containing protein</fullName>
    </submittedName>
</protein>
<gene>
    <name evidence="4" type="ORF">SSLN_LOCUS16569</name>
</gene>
<feature type="compositionally biased region" description="Low complexity" evidence="2">
    <location>
        <begin position="111"/>
        <end position="123"/>
    </location>
</feature>
<dbReference type="InterPro" id="IPR002048">
    <property type="entry name" value="EF_hand_dom"/>
</dbReference>
<evidence type="ECO:0000313" key="6">
    <source>
        <dbReference type="WBParaSite" id="SSLN_0001720201-mRNA-1"/>
    </source>
</evidence>
<dbReference type="Pfam" id="PF13499">
    <property type="entry name" value="EF-hand_7"/>
    <property type="match status" value="1"/>
</dbReference>
<dbReference type="InterPro" id="IPR018247">
    <property type="entry name" value="EF_Hand_1_Ca_BS"/>
</dbReference>
<evidence type="ECO:0000313" key="4">
    <source>
        <dbReference type="EMBL" id="VDM02955.1"/>
    </source>
</evidence>
<evidence type="ECO:0000256" key="2">
    <source>
        <dbReference type="SAM" id="MobiDB-lite"/>
    </source>
</evidence>
<dbReference type="PROSITE" id="PS00018">
    <property type="entry name" value="EF_HAND_1"/>
    <property type="match status" value="1"/>
</dbReference>
<dbReference type="WBParaSite" id="SSLN_0001720201-mRNA-1">
    <property type="protein sequence ID" value="SSLN_0001720201-mRNA-1"/>
    <property type="gene ID" value="SSLN_0001720201"/>
</dbReference>
<keyword evidence="5" id="KW-1185">Reference proteome</keyword>
<sequence length="343" mass="38998">MASMKPLSHAVSVESLLEELSINAQLIFESLDKEGRGYLEAWQLAEACGQDLSSEDADDILRHLDTDGDGIVSFEDFCQSFHKIVRCQNFFRNQYTSGSQTSLHHHVSYGSRGQTDSSNSSNSEVRRSNFKKQMTTSVSLSSDGDESVANDAVQQSEERSYRSPGLSTMFRRIRARDRVRKLQRTEGPIRSRSSMSLTDFLQLTSEFDRLNCGIEFRKLHSSLSKGDESLKHLFERIISVVLAEVYRLREENSRMEDSIVQERRKHQEDISQLAAELDQQILAAESLARQKEREEVQKEFKADLKAKNISLSCLTSRQRVSFFGAFPTFSTFFSLSLAFSANL</sequence>
<dbReference type="InterPro" id="IPR011992">
    <property type="entry name" value="EF-hand-dom_pair"/>
</dbReference>
<feature type="region of interest" description="Disordered" evidence="2">
    <location>
        <begin position="103"/>
        <end position="166"/>
    </location>
</feature>
<reference evidence="6" key="1">
    <citation type="submission" date="2016-06" db="UniProtKB">
        <authorList>
            <consortium name="WormBaseParasite"/>
        </authorList>
    </citation>
    <scope>IDENTIFICATION</scope>
</reference>
<evidence type="ECO:0000313" key="5">
    <source>
        <dbReference type="Proteomes" id="UP000275846"/>
    </source>
</evidence>
<dbReference type="Gene3D" id="1.10.238.10">
    <property type="entry name" value="EF-hand"/>
    <property type="match status" value="1"/>
</dbReference>
<feature type="domain" description="EF-hand" evidence="3">
    <location>
        <begin position="52"/>
        <end position="87"/>
    </location>
</feature>